<feature type="transmembrane region" description="Helical" evidence="13">
    <location>
        <begin position="553"/>
        <end position="573"/>
    </location>
</feature>
<feature type="transmembrane region" description="Helical" evidence="13">
    <location>
        <begin position="439"/>
        <end position="459"/>
    </location>
</feature>
<dbReference type="FunFam" id="3.40.930.10:FF:000009">
    <property type="entry name" value="PTS system, fructose specific IIABC component"/>
    <property type="match status" value="1"/>
</dbReference>
<evidence type="ECO:0000256" key="7">
    <source>
        <dbReference type="ARBA" id="ARBA00022597"/>
    </source>
</evidence>
<dbReference type="InterPro" id="IPR016152">
    <property type="entry name" value="PTrfase/Anion_transptr"/>
</dbReference>
<name>A0ABC9Q129_STAA5</name>
<accession>A0ABC9Q129</accession>
<dbReference type="SUPFAM" id="SSF52794">
    <property type="entry name" value="PTS system IIB component-like"/>
    <property type="match status" value="1"/>
</dbReference>
<keyword evidence="6" id="KW-0597">Phosphoprotein</keyword>
<keyword evidence="9" id="KW-0598">Phosphotransferase system</keyword>
<dbReference type="Pfam" id="PF02378">
    <property type="entry name" value="PTS_EIIC"/>
    <property type="match status" value="1"/>
</dbReference>
<dbReference type="InterPro" id="IPR004715">
    <property type="entry name" value="PTS_IIA_fruc"/>
</dbReference>
<feature type="domain" description="PTS EIIB type-2" evidence="15">
    <location>
        <begin position="186"/>
        <end position="281"/>
    </location>
</feature>
<keyword evidence="11 13" id="KW-1133">Transmembrane helix</keyword>
<evidence type="ECO:0000256" key="2">
    <source>
        <dbReference type="ARBA" id="ARBA00004496"/>
    </source>
</evidence>
<dbReference type="Pfam" id="PF02302">
    <property type="entry name" value="PTS_IIB"/>
    <property type="match status" value="1"/>
</dbReference>
<dbReference type="GO" id="GO:0005737">
    <property type="term" value="C:cytoplasm"/>
    <property type="evidence" value="ECO:0007669"/>
    <property type="project" value="UniProtKB-SubCell"/>
</dbReference>
<dbReference type="GO" id="GO:0005886">
    <property type="term" value="C:plasma membrane"/>
    <property type="evidence" value="ECO:0007669"/>
    <property type="project" value="UniProtKB-SubCell"/>
</dbReference>
<evidence type="ECO:0000256" key="1">
    <source>
        <dbReference type="ARBA" id="ARBA00004429"/>
    </source>
</evidence>
<evidence type="ECO:0000313" key="18">
    <source>
        <dbReference type="Proteomes" id="UP000003093"/>
    </source>
</evidence>
<feature type="transmembrane region" description="Helical" evidence="13">
    <location>
        <begin position="361"/>
        <end position="379"/>
    </location>
</feature>
<proteinExistence type="predicted"/>
<dbReference type="PROSITE" id="PS00372">
    <property type="entry name" value="PTS_EIIA_TYPE_2_HIS"/>
    <property type="match status" value="1"/>
</dbReference>
<keyword evidence="8 17" id="KW-0808">Transferase</keyword>
<dbReference type="PROSITE" id="PS51094">
    <property type="entry name" value="PTS_EIIA_TYPE_2"/>
    <property type="match status" value="1"/>
</dbReference>
<dbReference type="EC" id="2.7.1.69" evidence="17"/>
<evidence type="ECO:0000256" key="6">
    <source>
        <dbReference type="ARBA" id="ARBA00022553"/>
    </source>
</evidence>
<dbReference type="PANTHER" id="PTHR30505:SF28">
    <property type="entry name" value="PTS SYSTEM 2-O-ALPHA-MANNOSYL-D-GLYCERATE-SPECIFIC EIIABC COMPONENT"/>
    <property type="match status" value="1"/>
</dbReference>
<dbReference type="CDD" id="cd00211">
    <property type="entry name" value="PTS_IIA_fru"/>
    <property type="match status" value="1"/>
</dbReference>
<dbReference type="Gene3D" id="3.40.930.10">
    <property type="entry name" value="Mannitol-specific EII, Chain A"/>
    <property type="match status" value="1"/>
</dbReference>
<gene>
    <name evidence="17" type="ORF">ST398NM02_0777</name>
</gene>
<evidence type="ECO:0000256" key="8">
    <source>
        <dbReference type="ARBA" id="ARBA00022679"/>
    </source>
</evidence>
<dbReference type="InterPro" id="IPR006327">
    <property type="entry name" value="PTS_IIC_fruc"/>
</dbReference>
<protein>
    <submittedName>
        <fullName evidence="17">PTS system, fructose-specific IIABC component</fullName>
        <ecNumber evidence="17">2.7.1.69</ecNumber>
    </submittedName>
</protein>
<feature type="domain" description="PTS EIIA type-2" evidence="14">
    <location>
        <begin position="8"/>
        <end position="152"/>
    </location>
</feature>
<dbReference type="InterPro" id="IPR013011">
    <property type="entry name" value="PTS_EIIB_2"/>
</dbReference>
<dbReference type="PROSITE" id="PS51104">
    <property type="entry name" value="PTS_EIIC_TYPE_2"/>
    <property type="match status" value="1"/>
</dbReference>
<dbReference type="Pfam" id="PF00359">
    <property type="entry name" value="PTS_EIIA_2"/>
    <property type="match status" value="1"/>
</dbReference>
<keyword evidence="5" id="KW-1003">Cell membrane</keyword>
<comment type="subunit">
    <text evidence="3">Homodimer or homotrimer. Seems to be a monomer when not phosphorylated.</text>
</comment>
<dbReference type="SUPFAM" id="SSF55804">
    <property type="entry name" value="Phoshotransferase/anion transport protein"/>
    <property type="match status" value="1"/>
</dbReference>
<dbReference type="InterPro" id="IPR003501">
    <property type="entry name" value="PTS_EIIB_2/3"/>
</dbReference>
<keyword evidence="10 13" id="KW-0812">Transmembrane</keyword>
<evidence type="ECO:0000313" key="17">
    <source>
        <dbReference type="EMBL" id="EIA14438.1"/>
    </source>
</evidence>
<evidence type="ECO:0000256" key="5">
    <source>
        <dbReference type="ARBA" id="ARBA00022475"/>
    </source>
</evidence>
<dbReference type="GO" id="GO:0016740">
    <property type="term" value="F:transferase activity"/>
    <property type="evidence" value="ECO:0007669"/>
    <property type="project" value="UniProtKB-KW"/>
</dbReference>
<keyword evidence="4" id="KW-0813">Transport</keyword>
<keyword evidence="7" id="KW-0762">Sugar transport</keyword>
<dbReference type="AlphaFoldDB" id="A0ABC9Q129"/>
<dbReference type="InterPro" id="IPR050864">
    <property type="entry name" value="Bacterial_PTS_Sugar_Transport"/>
</dbReference>
<dbReference type="GO" id="GO:0009401">
    <property type="term" value="P:phosphoenolpyruvate-dependent sugar phosphotransferase system"/>
    <property type="evidence" value="ECO:0007669"/>
    <property type="project" value="UniProtKB-KW"/>
</dbReference>
<feature type="transmembrane region" description="Helical" evidence="13">
    <location>
        <begin position="391"/>
        <end position="419"/>
    </location>
</feature>
<comment type="subcellular location">
    <subcellularLocation>
        <location evidence="1">Cell inner membrane</location>
        <topology evidence="1">Multi-pass membrane protein</topology>
    </subcellularLocation>
    <subcellularLocation>
        <location evidence="2">Cytoplasm</location>
    </subcellularLocation>
</comment>
<evidence type="ECO:0000256" key="3">
    <source>
        <dbReference type="ARBA" id="ARBA00011798"/>
    </source>
</evidence>
<keyword evidence="12 13" id="KW-0472">Membrane</keyword>
<evidence type="ECO:0000259" key="16">
    <source>
        <dbReference type="PROSITE" id="PS51104"/>
    </source>
</evidence>
<evidence type="ECO:0000256" key="12">
    <source>
        <dbReference type="ARBA" id="ARBA00023136"/>
    </source>
</evidence>
<feature type="transmembrane region" description="Helical" evidence="13">
    <location>
        <begin position="480"/>
        <end position="500"/>
    </location>
</feature>
<dbReference type="InterPro" id="IPR002178">
    <property type="entry name" value="PTS_EIIA_type-2_dom"/>
</dbReference>
<evidence type="ECO:0000256" key="11">
    <source>
        <dbReference type="ARBA" id="ARBA00022989"/>
    </source>
</evidence>
<comment type="caution">
    <text evidence="17">The sequence shown here is derived from an EMBL/GenBank/DDBJ whole genome shotgun (WGS) entry which is preliminary data.</text>
</comment>
<feature type="transmembrane region" description="Helical" evidence="13">
    <location>
        <begin position="520"/>
        <end position="541"/>
    </location>
</feature>
<dbReference type="CDD" id="cd05569">
    <property type="entry name" value="PTS_IIB_fructose"/>
    <property type="match status" value="1"/>
</dbReference>
<evidence type="ECO:0000256" key="4">
    <source>
        <dbReference type="ARBA" id="ARBA00022448"/>
    </source>
</evidence>
<sequence>MKIMRVTELLTKDTIAMDLMANDKNGVIDELVNQLDKAGKLTDVASFKEAIHNRESQSTTGIGEGIAIPHAKVAAVKSPAIAFGKSKEGVDYQSLDMQPAHLFFMIAAPEGGAQTHLDALAKLSGILMDENVREKLLHASSPEEVLAIIDHADDEATKEEEAEAEAQQVAAVEANQDTNGSNEPYVLAVTACPTGIAHTYMARDALKKQADKMGIKIKVETNGSSGIKNHLTEQDIKNATGIIVAADVHVETDRFDGKNVVEVPVADGIKRPEELINKALDTSRKPFVARDGQRKGNSNDSQEKLSPGKAFYKHLMNGVSNMLPLVISGGILMAIVFLFGANSFDPKSSEYNAFAEQLWNIGSKSAFALIIPILSGFIARSIADKPGFASGLVGGMLAISGGSGFIGGIIAGFLAGYLTQGVKVITRKLPQALEGLKPTLIYPLLTVTATGLLMIYVFNPPASWLNHLLLDGLNNLSGSNIVLLGLVIGAMMAIDMGGPFNKAAYVFATGALIEGNAAPITAAMIGGMIPPLAIATAMLIFRRKFTKEQRGSIIPNYVMGMSFITEGAIPFAAADPLRVIPSMMIGSGIGGAIALGLGSRITAPHGGIIVIVGTDGAHLLQTLIALVVGTLVSALIYGLIKPKLTETEIEASKSMDE</sequence>
<dbReference type="EMBL" id="AIDT01000005">
    <property type="protein sequence ID" value="EIA14438.1"/>
    <property type="molecule type" value="Genomic_DNA"/>
</dbReference>
<dbReference type="InterPro" id="IPR003353">
    <property type="entry name" value="PTS_IIB_fruc"/>
</dbReference>
<dbReference type="PROSITE" id="PS51099">
    <property type="entry name" value="PTS_EIIB_TYPE_2"/>
    <property type="match status" value="1"/>
</dbReference>
<dbReference type="NCBIfam" id="TIGR00848">
    <property type="entry name" value="fruA"/>
    <property type="match status" value="1"/>
</dbReference>
<dbReference type="PANTHER" id="PTHR30505">
    <property type="entry name" value="FRUCTOSE-LIKE PERMEASE"/>
    <property type="match status" value="1"/>
</dbReference>
<dbReference type="Proteomes" id="UP000003093">
    <property type="component" value="Unassembled WGS sequence"/>
</dbReference>
<evidence type="ECO:0000256" key="13">
    <source>
        <dbReference type="SAM" id="Phobius"/>
    </source>
</evidence>
<dbReference type="InterPro" id="IPR036095">
    <property type="entry name" value="PTS_EIIB-like_sf"/>
</dbReference>
<evidence type="ECO:0000256" key="10">
    <source>
        <dbReference type="ARBA" id="ARBA00022692"/>
    </source>
</evidence>
<reference evidence="17 18" key="1">
    <citation type="journal article" date="2012" name="MBio">
        <title>Identification of a highly transmissible animal-independent Staphylococcus aureus ST398 clone with distinct genomic and cell adhesion properties.</title>
        <authorList>
            <person name="Uhlemann A.C."/>
            <person name="Porcella S.F."/>
            <person name="Trivedi S."/>
            <person name="Sullivan S.B."/>
            <person name="Hafer C."/>
            <person name="Kennedy A.D."/>
            <person name="Barbian K.D."/>
            <person name="McCarthy A.J."/>
            <person name="Street C."/>
            <person name="Hirschberg D.L."/>
            <person name="Lipkin W.I."/>
            <person name="Lindsay J.A."/>
            <person name="DeLeo F.R."/>
            <person name="Lowy F.D."/>
        </authorList>
    </citation>
    <scope>NUCLEOTIDE SEQUENCE [LARGE SCALE GENOMIC DNA]</scope>
    <source>
        <strain evidence="17 18">DR10</strain>
    </source>
</reference>
<evidence type="ECO:0000256" key="9">
    <source>
        <dbReference type="ARBA" id="ARBA00022683"/>
    </source>
</evidence>
<feature type="transmembrane region" description="Helical" evidence="13">
    <location>
        <begin position="619"/>
        <end position="640"/>
    </location>
</feature>
<dbReference type="InterPro" id="IPR003352">
    <property type="entry name" value="PTS_EIIC"/>
</dbReference>
<organism evidence="17 18">
    <name type="scientific">Staphylococcus aureus subsp. aureus DR10</name>
    <dbReference type="NCBI Taxonomy" id="1155079"/>
    <lineage>
        <taxon>Bacteria</taxon>
        <taxon>Bacillati</taxon>
        <taxon>Bacillota</taxon>
        <taxon>Bacilli</taxon>
        <taxon>Bacillales</taxon>
        <taxon>Staphylococcaceae</taxon>
        <taxon>Staphylococcus</taxon>
    </lineage>
</organism>
<dbReference type="FunFam" id="3.40.50.2300:FF:000014">
    <property type="entry name" value="PTS system fructose-like transporter subunit IIB"/>
    <property type="match status" value="1"/>
</dbReference>
<evidence type="ECO:0000259" key="15">
    <source>
        <dbReference type="PROSITE" id="PS51099"/>
    </source>
</evidence>
<feature type="transmembrane region" description="Helical" evidence="13">
    <location>
        <begin position="322"/>
        <end position="341"/>
    </location>
</feature>
<dbReference type="Gene3D" id="3.40.50.2300">
    <property type="match status" value="1"/>
</dbReference>
<evidence type="ECO:0000259" key="14">
    <source>
        <dbReference type="PROSITE" id="PS51094"/>
    </source>
</evidence>
<dbReference type="NCBIfam" id="TIGR01427">
    <property type="entry name" value="PTS_IIC_fructo"/>
    <property type="match status" value="1"/>
</dbReference>
<dbReference type="InterPro" id="IPR013014">
    <property type="entry name" value="PTS_EIIC_2"/>
</dbReference>
<dbReference type="NCBIfam" id="TIGR00829">
    <property type="entry name" value="FRU"/>
    <property type="match status" value="1"/>
</dbReference>
<feature type="domain" description="PTS EIIC type-2" evidence="16">
    <location>
        <begin position="311"/>
        <end position="651"/>
    </location>
</feature>